<keyword evidence="2" id="KW-0479">Metal-binding</keyword>
<dbReference type="SUPFAM" id="SSF56529">
    <property type="entry name" value="FAH"/>
    <property type="match status" value="1"/>
</dbReference>
<evidence type="ECO:0000256" key="2">
    <source>
        <dbReference type="ARBA" id="ARBA00022723"/>
    </source>
</evidence>
<dbReference type="EMBL" id="CP127247">
    <property type="protein sequence ID" value="WIY25800.1"/>
    <property type="molecule type" value="Genomic_DNA"/>
</dbReference>
<gene>
    <name evidence="4" type="ORF">QPJ95_02350</name>
</gene>
<feature type="domain" description="Fumarylacetoacetase-like C-terminal" evidence="3">
    <location>
        <begin position="73"/>
        <end position="278"/>
    </location>
</feature>
<evidence type="ECO:0000313" key="4">
    <source>
        <dbReference type="EMBL" id="WIY25800.1"/>
    </source>
</evidence>
<dbReference type="FunFam" id="3.90.850.10:FF:000002">
    <property type="entry name" value="2-hydroxyhepta-2,4-diene-1,7-dioate isomerase"/>
    <property type="match status" value="1"/>
</dbReference>
<dbReference type="AlphaFoldDB" id="A0A9Y2P7G8"/>
<keyword evidence="4" id="KW-0378">Hydrolase</keyword>
<accession>A0A9Y2P7G8</accession>
<dbReference type="InterPro" id="IPR011234">
    <property type="entry name" value="Fumarylacetoacetase-like_C"/>
</dbReference>
<evidence type="ECO:0000256" key="1">
    <source>
        <dbReference type="ARBA" id="ARBA00010211"/>
    </source>
</evidence>
<dbReference type="PANTHER" id="PTHR42796:SF4">
    <property type="entry name" value="FUMARYLACETOACETATE HYDROLASE DOMAIN-CONTAINING PROTEIN 2A"/>
    <property type="match status" value="1"/>
</dbReference>
<comment type="similarity">
    <text evidence="1">Belongs to the FAH family.</text>
</comment>
<dbReference type="PANTHER" id="PTHR42796">
    <property type="entry name" value="FUMARYLACETOACETATE HYDROLASE DOMAIN-CONTAINING PROTEIN 2A-RELATED"/>
    <property type="match status" value="1"/>
</dbReference>
<dbReference type="GO" id="GO:0016853">
    <property type="term" value="F:isomerase activity"/>
    <property type="evidence" value="ECO:0007669"/>
    <property type="project" value="UniProtKB-ARBA"/>
</dbReference>
<dbReference type="Pfam" id="PF01557">
    <property type="entry name" value="FAA_hydrolase"/>
    <property type="match status" value="1"/>
</dbReference>
<evidence type="ECO:0000313" key="5">
    <source>
        <dbReference type="Proteomes" id="UP001238334"/>
    </source>
</evidence>
<dbReference type="KEGG" id="ppso:QPJ95_02350"/>
<dbReference type="GO" id="GO:0046872">
    <property type="term" value="F:metal ion binding"/>
    <property type="evidence" value="ECO:0007669"/>
    <property type="project" value="UniProtKB-KW"/>
</dbReference>
<dbReference type="InterPro" id="IPR051121">
    <property type="entry name" value="FAH"/>
</dbReference>
<name>A0A9Y2P7G8_9RHOB</name>
<keyword evidence="5" id="KW-1185">Reference proteome</keyword>
<organism evidence="4 5">
    <name type="scientific">Parasedimentitalea psychrophila</name>
    <dbReference type="NCBI Taxonomy" id="2997337"/>
    <lineage>
        <taxon>Bacteria</taxon>
        <taxon>Pseudomonadati</taxon>
        <taxon>Pseudomonadota</taxon>
        <taxon>Alphaproteobacteria</taxon>
        <taxon>Rhodobacterales</taxon>
        <taxon>Paracoccaceae</taxon>
        <taxon>Parasedimentitalea</taxon>
    </lineage>
</organism>
<protein>
    <submittedName>
        <fullName evidence="4">Fumarylacetoacetate hydrolase family protein</fullName>
    </submittedName>
</protein>
<dbReference type="InterPro" id="IPR036663">
    <property type="entry name" value="Fumarylacetoacetase_C_sf"/>
</dbReference>
<proteinExistence type="inferred from homology"/>
<evidence type="ECO:0000259" key="3">
    <source>
        <dbReference type="Pfam" id="PF01557"/>
    </source>
</evidence>
<reference evidence="4 5" key="1">
    <citation type="submission" date="2023-06" db="EMBL/GenBank/DDBJ databases">
        <title>Parasedimentitalea psychrophila sp. nov., a psychrophilic bacterium isolated from deep-sea sediment.</title>
        <authorList>
            <person name="Li A."/>
        </authorList>
    </citation>
    <scope>NUCLEOTIDE SEQUENCE [LARGE SCALE GENOMIC DNA]</scope>
    <source>
        <strain evidence="4 5">QS115</strain>
    </source>
</reference>
<dbReference type="Gene3D" id="3.90.850.10">
    <property type="entry name" value="Fumarylacetoacetase-like, C-terminal domain"/>
    <property type="match status" value="1"/>
</dbReference>
<sequence length="282" mass="30668">MKLCRFGALNAERPGLIDDQGRLRDLSDVLDDIGPDQLSEDIFEMLNGIDVEALPIVSGSVRMGAPIAGISKYICIGLNYSDHAAESGLPIPTEPIIFLKATSAISGPNDPIIQPPHSSQLDWEVELGIVIGKTAQYVSEDDALDHVAGYCLMNDVSERTFQLQSTQWDKGKGCDSFGPIGPWMVTKDEIRDVHNLEMWLDVNGARMQTGNTQNMIFKIPEIVSYCSRYMTLRPGDVIATGTPPGVGMGIKPNPVWLHPGDTVQLGIQGLGQQTQQVVKHGS</sequence>
<dbReference type="GO" id="GO:0016787">
    <property type="term" value="F:hydrolase activity"/>
    <property type="evidence" value="ECO:0007669"/>
    <property type="project" value="UniProtKB-KW"/>
</dbReference>
<dbReference type="Proteomes" id="UP001238334">
    <property type="component" value="Chromosome"/>
</dbReference>
<dbReference type="GO" id="GO:0019752">
    <property type="term" value="P:carboxylic acid metabolic process"/>
    <property type="evidence" value="ECO:0007669"/>
    <property type="project" value="UniProtKB-ARBA"/>
</dbReference>
<dbReference type="RefSeq" id="WP_270918220.1">
    <property type="nucleotide sequence ID" value="NZ_CP127247.1"/>
</dbReference>